<feature type="transmembrane region" description="Helical" evidence="1">
    <location>
        <begin position="6"/>
        <end position="24"/>
    </location>
</feature>
<reference evidence="2" key="1">
    <citation type="journal article" date="2021" name="Proc. Natl. Acad. Sci. U.S.A.">
        <title>A Catalog of Tens of Thousands of Viruses from Human Metagenomes Reveals Hidden Associations with Chronic Diseases.</title>
        <authorList>
            <person name="Tisza M.J."/>
            <person name="Buck C.B."/>
        </authorList>
    </citation>
    <scope>NUCLEOTIDE SEQUENCE</scope>
    <source>
        <strain evidence="2">CtYgF8</strain>
    </source>
</reference>
<dbReference type="EMBL" id="BK015186">
    <property type="protein sequence ID" value="DAD94952.1"/>
    <property type="molecule type" value="Genomic_DNA"/>
</dbReference>
<keyword evidence="1" id="KW-0472">Membrane</keyword>
<protein>
    <submittedName>
        <fullName evidence="2">Uncharacterized protein</fullName>
    </submittedName>
</protein>
<accession>A0A8S5NL40</accession>
<evidence type="ECO:0000256" key="1">
    <source>
        <dbReference type="SAM" id="Phobius"/>
    </source>
</evidence>
<sequence length="166" mass="18444">MWVKWLFILLSAVIIGTAAFYGSAVRFSEQWVLYEALRSTASIIFAVAGVWLAIIYPDRLKSPYSKSSADPIYRKGFKQLFSPVIHSIAVLVAVLLVGLLAPLVKQIPFAMSHIHQLRSASMAFLALLTTFQIYTVLSVLVPVLNILDKHDQDAHVADVLSSHLHK</sequence>
<proteinExistence type="predicted"/>
<keyword evidence="1" id="KW-0812">Transmembrane</keyword>
<evidence type="ECO:0000313" key="2">
    <source>
        <dbReference type="EMBL" id="DAD94952.1"/>
    </source>
</evidence>
<feature type="transmembrane region" description="Helical" evidence="1">
    <location>
        <begin position="84"/>
        <end position="104"/>
    </location>
</feature>
<name>A0A8S5NL40_9CAUD</name>
<keyword evidence="1" id="KW-1133">Transmembrane helix</keyword>
<feature type="transmembrane region" description="Helical" evidence="1">
    <location>
        <begin position="124"/>
        <end position="147"/>
    </location>
</feature>
<feature type="transmembrane region" description="Helical" evidence="1">
    <location>
        <begin position="36"/>
        <end position="56"/>
    </location>
</feature>
<organism evidence="2">
    <name type="scientific">Siphoviridae sp. ctYgF8</name>
    <dbReference type="NCBI Taxonomy" id="2826378"/>
    <lineage>
        <taxon>Viruses</taxon>
        <taxon>Duplodnaviria</taxon>
        <taxon>Heunggongvirae</taxon>
        <taxon>Uroviricota</taxon>
        <taxon>Caudoviricetes</taxon>
    </lineage>
</organism>